<organism evidence="2 3">
    <name type="scientific">Sutcliffiella horikoshii</name>
    <dbReference type="NCBI Taxonomy" id="79883"/>
    <lineage>
        <taxon>Bacteria</taxon>
        <taxon>Bacillati</taxon>
        <taxon>Bacillota</taxon>
        <taxon>Bacilli</taxon>
        <taxon>Bacillales</taxon>
        <taxon>Bacillaceae</taxon>
        <taxon>Sutcliffiella</taxon>
    </lineage>
</organism>
<accession>A0A5D4T3T6</accession>
<evidence type="ECO:0000313" key="3">
    <source>
        <dbReference type="Proteomes" id="UP000322524"/>
    </source>
</evidence>
<keyword evidence="1" id="KW-0812">Transmembrane</keyword>
<gene>
    <name evidence="2" type="ORF">FZC76_07765</name>
</gene>
<dbReference type="AlphaFoldDB" id="A0A5D4T3T6"/>
<keyword evidence="1" id="KW-0472">Membrane</keyword>
<evidence type="ECO:0000313" key="2">
    <source>
        <dbReference type="EMBL" id="TYS68826.1"/>
    </source>
</evidence>
<dbReference type="EMBL" id="VTEV01000003">
    <property type="protein sequence ID" value="TYS68826.1"/>
    <property type="molecule type" value="Genomic_DNA"/>
</dbReference>
<evidence type="ECO:0000256" key="1">
    <source>
        <dbReference type="SAM" id="Phobius"/>
    </source>
</evidence>
<name>A0A5D4T3T6_9BACI</name>
<dbReference type="OrthoDB" id="10007561at2"/>
<reference evidence="2 3" key="1">
    <citation type="submission" date="2019-08" db="EMBL/GenBank/DDBJ databases">
        <title>Bacillus genomes from the desert of Cuatro Cienegas, Coahuila.</title>
        <authorList>
            <person name="Olmedo-Alvarez G."/>
        </authorList>
    </citation>
    <scope>NUCLEOTIDE SEQUENCE [LARGE SCALE GENOMIC DNA]</scope>
    <source>
        <strain evidence="2 3">CH28_1T</strain>
    </source>
</reference>
<sequence length="171" mass="19912">MKSKIIWSFVGIVGVSMISMSILFFTFLFSEDTTPTIVQAEENIGTKEEVEIVKEDENPNLSMEDFTVTKTEFTELETFVNYYYDIWQPNSEYRSYQDDATANFTIANGVLHYVNYFKDEIVEKGMTEEFKAFQTTAYEIMKNDGNPDKEEEVAKLYEKLGEQLTEIHSKF</sequence>
<keyword evidence="1" id="KW-1133">Transmembrane helix</keyword>
<protein>
    <submittedName>
        <fullName evidence="2">Uncharacterized protein</fullName>
    </submittedName>
</protein>
<dbReference type="RefSeq" id="WP_148987679.1">
    <property type="nucleotide sequence ID" value="NZ_VTEV01000003.1"/>
</dbReference>
<proteinExistence type="predicted"/>
<dbReference type="Proteomes" id="UP000322524">
    <property type="component" value="Unassembled WGS sequence"/>
</dbReference>
<feature type="transmembrane region" description="Helical" evidence="1">
    <location>
        <begin position="7"/>
        <end position="29"/>
    </location>
</feature>
<comment type="caution">
    <text evidence="2">The sequence shown here is derived from an EMBL/GenBank/DDBJ whole genome shotgun (WGS) entry which is preliminary data.</text>
</comment>